<evidence type="ECO:0000256" key="7">
    <source>
        <dbReference type="SAM" id="SignalP"/>
    </source>
</evidence>
<dbReference type="GO" id="GO:0046872">
    <property type="term" value="F:metal ion binding"/>
    <property type="evidence" value="ECO:0007669"/>
    <property type="project" value="UniProtKB-KW"/>
</dbReference>
<reference evidence="9 10" key="1">
    <citation type="submission" date="2019-03" db="EMBL/GenBank/DDBJ databases">
        <title>Genome sequence of Thiobacillaceae bacterium LSR1, a sulfur-oxidizing bacterium isolated from freshwater sediment.</title>
        <authorList>
            <person name="Li S."/>
        </authorList>
    </citation>
    <scope>NUCLEOTIDE SEQUENCE [LARGE SCALE GENOMIC DNA]</scope>
    <source>
        <strain evidence="9 10">LSR1</strain>
    </source>
</reference>
<evidence type="ECO:0000259" key="8">
    <source>
        <dbReference type="PROSITE" id="PS51007"/>
    </source>
</evidence>
<evidence type="ECO:0000256" key="4">
    <source>
        <dbReference type="ARBA" id="ARBA00022982"/>
    </source>
</evidence>
<evidence type="ECO:0000256" key="5">
    <source>
        <dbReference type="ARBA" id="ARBA00023004"/>
    </source>
</evidence>
<evidence type="ECO:0000256" key="1">
    <source>
        <dbReference type="ARBA" id="ARBA00022448"/>
    </source>
</evidence>
<dbReference type="OrthoDB" id="8526831at2"/>
<keyword evidence="3 6" id="KW-0479">Metal-binding</keyword>
<dbReference type="PANTHER" id="PTHR33751:SF9">
    <property type="entry name" value="CYTOCHROME C4"/>
    <property type="match status" value="1"/>
</dbReference>
<evidence type="ECO:0000256" key="2">
    <source>
        <dbReference type="ARBA" id="ARBA00022617"/>
    </source>
</evidence>
<feature type="signal peptide" evidence="7">
    <location>
        <begin position="1"/>
        <end position="20"/>
    </location>
</feature>
<dbReference type="RefSeq" id="WP_131445408.1">
    <property type="nucleotide sequence ID" value="NZ_SJZB01000021.1"/>
</dbReference>
<keyword evidence="10" id="KW-1185">Reference proteome</keyword>
<dbReference type="GO" id="GO:0009055">
    <property type="term" value="F:electron transfer activity"/>
    <property type="evidence" value="ECO:0007669"/>
    <property type="project" value="InterPro"/>
</dbReference>
<evidence type="ECO:0000256" key="6">
    <source>
        <dbReference type="PROSITE-ProRule" id="PRU00433"/>
    </source>
</evidence>
<dbReference type="GO" id="GO:0020037">
    <property type="term" value="F:heme binding"/>
    <property type="evidence" value="ECO:0007669"/>
    <property type="project" value="InterPro"/>
</dbReference>
<accession>A0A4V2NW54</accession>
<evidence type="ECO:0000313" key="10">
    <source>
        <dbReference type="Proteomes" id="UP000295443"/>
    </source>
</evidence>
<dbReference type="EMBL" id="SJZB01000021">
    <property type="protein sequence ID" value="TCJ15972.1"/>
    <property type="molecule type" value="Genomic_DNA"/>
</dbReference>
<gene>
    <name evidence="9" type="ORF">EZJ19_05795</name>
</gene>
<name>A0A4V2NW54_9PROT</name>
<evidence type="ECO:0000313" key="9">
    <source>
        <dbReference type="EMBL" id="TCJ15972.1"/>
    </source>
</evidence>
<keyword evidence="4" id="KW-0249">Electron transport</keyword>
<evidence type="ECO:0000256" key="3">
    <source>
        <dbReference type="ARBA" id="ARBA00022723"/>
    </source>
</evidence>
<dbReference type="SUPFAM" id="SSF46626">
    <property type="entry name" value="Cytochrome c"/>
    <property type="match status" value="1"/>
</dbReference>
<dbReference type="Gene3D" id="1.10.760.10">
    <property type="entry name" value="Cytochrome c-like domain"/>
    <property type="match status" value="1"/>
</dbReference>
<dbReference type="InterPro" id="IPR009056">
    <property type="entry name" value="Cyt_c-like_dom"/>
</dbReference>
<feature type="domain" description="Cytochrome c" evidence="8">
    <location>
        <begin position="28"/>
        <end position="108"/>
    </location>
</feature>
<protein>
    <submittedName>
        <fullName evidence="9">C-type cytochrome</fullName>
    </submittedName>
</protein>
<comment type="caution">
    <text evidence="9">The sequence shown here is derived from an EMBL/GenBank/DDBJ whole genome shotgun (WGS) entry which is preliminary data.</text>
</comment>
<proteinExistence type="predicted"/>
<sequence length="108" mass="11568">MMRYYTLIPLLAIAFLPACGSRDAGKVAASDPGAALVQNVCKDCHGPNGQGQGRFPRLAGRSAEELATLLRQYKSGHKSVNMSDTMRPFAQALSDQQIDQVAAYLAAQ</sequence>
<dbReference type="InterPro" id="IPR036909">
    <property type="entry name" value="Cyt_c-like_dom_sf"/>
</dbReference>
<dbReference type="Pfam" id="PF00034">
    <property type="entry name" value="Cytochrom_C"/>
    <property type="match status" value="1"/>
</dbReference>
<dbReference type="Proteomes" id="UP000295443">
    <property type="component" value="Unassembled WGS sequence"/>
</dbReference>
<dbReference type="InterPro" id="IPR050597">
    <property type="entry name" value="Cytochrome_c_Oxidase_Subunit"/>
</dbReference>
<keyword evidence="1" id="KW-0813">Transport</keyword>
<organism evidence="9 10">
    <name type="scientific">Parasulfuritortus cantonensis</name>
    <dbReference type="NCBI Taxonomy" id="2528202"/>
    <lineage>
        <taxon>Bacteria</taxon>
        <taxon>Pseudomonadati</taxon>
        <taxon>Pseudomonadota</taxon>
        <taxon>Betaproteobacteria</taxon>
        <taxon>Nitrosomonadales</taxon>
        <taxon>Thiobacillaceae</taxon>
        <taxon>Parasulfuritortus</taxon>
    </lineage>
</organism>
<dbReference type="PANTHER" id="PTHR33751">
    <property type="entry name" value="CBB3-TYPE CYTOCHROME C OXIDASE SUBUNIT FIXP"/>
    <property type="match status" value="1"/>
</dbReference>
<keyword evidence="2 6" id="KW-0349">Heme</keyword>
<dbReference type="AlphaFoldDB" id="A0A4V2NW54"/>
<keyword evidence="5 6" id="KW-0408">Iron</keyword>
<dbReference type="PROSITE" id="PS51007">
    <property type="entry name" value="CYTC"/>
    <property type="match status" value="1"/>
</dbReference>
<feature type="chain" id="PRO_5020561826" evidence="7">
    <location>
        <begin position="21"/>
        <end position="108"/>
    </location>
</feature>
<keyword evidence="7" id="KW-0732">Signal</keyword>